<comment type="caution">
    <text evidence="1">The sequence shown here is derived from an EMBL/GenBank/DDBJ whole genome shotgun (WGS) entry which is preliminary data.</text>
</comment>
<organism evidence="1 2">
    <name type="scientific">Mangrovibacterium diazotrophicum</name>
    <dbReference type="NCBI Taxonomy" id="1261403"/>
    <lineage>
        <taxon>Bacteria</taxon>
        <taxon>Pseudomonadati</taxon>
        <taxon>Bacteroidota</taxon>
        <taxon>Bacteroidia</taxon>
        <taxon>Marinilabiliales</taxon>
        <taxon>Prolixibacteraceae</taxon>
        <taxon>Mangrovibacterium</taxon>
    </lineage>
</organism>
<name>A0A419W2G1_9BACT</name>
<gene>
    <name evidence="1" type="ORF">BC643_0003</name>
</gene>
<reference evidence="1 2" key="1">
    <citation type="submission" date="2018-09" db="EMBL/GenBank/DDBJ databases">
        <title>Genomic Encyclopedia of Archaeal and Bacterial Type Strains, Phase II (KMG-II): from individual species to whole genera.</title>
        <authorList>
            <person name="Goeker M."/>
        </authorList>
    </citation>
    <scope>NUCLEOTIDE SEQUENCE [LARGE SCALE GENOMIC DNA]</scope>
    <source>
        <strain evidence="1 2">DSM 27148</strain>
    </source>
</reference>
<dbReference type="AlphaFoldDB" id="A0A419W2G1"/>
<dbReference type="OrthoDB" id="1115578at2"/>
<evidence type="ECO:0000313" key="1">
    <source>
        <dbReference type="EMBL" id="RKD89672.1"/>
    </source>
</evidence>
<keyword evidence="2" id="KW-1185">Reference proteome</keyword>
<protein>
    <submittedName>
        <fullName evidence="1">Uncharacterized protein</fullName>
    </submittedName>
</protein>
<evidence type="ECO:0000313" key="2">
    <source>
        <dbReference type="Proteomes" id="UP000283387"/>
    </source>
</evidence>
<dbReference type="Proteomes" id="UP000283387">
    <property type="component" value="Unassembled WGS sequence"/>
</dbReference>
<proteinExistence type="predicted"/>
<sequence>MSNKENFESCKLAIQSIPQEQVNEPTIPIDVYVQEAEDLYHWATDDLAKLNTIGITAEQLAELPVRAGACREAQSLWIKESRSQDIWNEKAPAAYTLRDELLHTFRYAYRKTDSLLSRVDEIAAGTGHDDMVQDLNDLAVLGQKNTDQLAAINFDLTKLDTAASLSDEMAELLAIVNGNKTSGSDSKYLRDQAYTYLKSLVDEIREAGKFLFWKDERRAKGYSSAFWRKKNSRKATETTESETN</sequence>
<dbReference type="EMBL" id="RAPN01000001">
    <property type="protein sequence ID" value="RKD89672.1"/>
    <property type="molecule type" value="Genomic_DNA"/>
</dbReference>
<dbReference type="RefSeq" id="WP_120271134.1">
    <property type="nucleotide sequence ID" value="NZ_RAPN01000001.1"/>
</dbReference>
<accession>A0A419W2G1</accession>